<gene>
    <name evidence="1" type="ORF">RPERSI_LOCUS11318</name>
</gene>
<evidence type="ECO:0000313" key="2">
    <source>
        <dbReference type="Proteomes" id="UP000789920"/>
    </source>
</evidence>
<evidence type="ECO:0000313" key="1">
    <source>
        <dbReference type="EMBL" id="CAG8721278.1"/>
    </source>
</evidence>
<accession>A0ACA9PSC7</accession>
<organism evidence="1 2">
    <name type="scientific">Racocetra persica</name>
    <dbReference type="NCBI Taxonomy" id="160502"/>
    <lineage>
        <taxon>Eukaryota</taxon>
        <taxon>Fungi</taxon>
        <taxon>Fungi incertae sedis</taxon>
        <taxon>Mucoromycota</taxon>
        <taxon>Glomeromycotina</taxon>
        <taxon>Glomeromycetes</taxon>
        <taxon>Diversisporales</taxon>
        <taxon>Gigasporaceae</taxon>
        <taxon>Racocetra</taxon>
    </lineage>
</organism>
<protein>
    <submittedName>
        <fullName evidence="1">36125_t:CDS:1</fullName>
    </submittedName>
</protein>
<feature type="non-terminal residue" evidence="1">
    <location>
        <position position="1"/>
    </location>
</feature>
<proteinExistence type="predicted"/>
<dbReference type="EMBL" id="CAJVQC010023199">
    <property type="protein sequence ID" value="CAG8721278.1"/>
    <property type="molecule type" value="Genomic_DNA"/>
</dbReference>
<comment type="caution">
    <text evidence="1">The sequence shown here is derived from an EMBL/GenBank/DDBJ whole genome shotgun (WGS) entry which is preliminary data.</text>
</comment>
<name>A0ACA9PSC7_9GLOM</name>
<sequence>PIAYIGGMTLVALVSMWIFMQQTHITDCDSDSEDSNDPNDSFSSIRRERITSTIGRKRGRTVTSKNTSGIKPNNSPIPASRDSKQLKNEFDRYQPIFQKFRTRGDDNRSNKKSKPSLTEVNNDNSTNSTNSPIIGSCGCAENKIEALKQNKNPKYQNLQILCKRSRSNQCNQRPNGHFLAGTVYINRNAHEYTNIKLADTSANFNNTQSTVRNYGINEVGVSRIESEVKNAINDLQDRISIALDKIKSTKIDEVTYDYDEIMNVEPSPFLSTLEAIEQSRFDRDAHIATQLERQIELEDDVEFIIKMIKGSNYSDSNGENWISNNYSEISVNVNDSPKSGKKVVTFATLASDIEQTSQRRILRNFEILEILNKKELTEKIIEGSLKSAIEIVKAQSLARARSTRKLKRPHKISYEVDDVNKKLLYIDSWHKDMIDRLNDLESEFDTIEEMIDNDQILTESFESFEPKQDKDGEG</sequence>
<keyword evidence="2" id="KW-1185">Reference proteome</keyword>
<reference evidence="1" key="1">
    <citation type="submission" date="2021-06" db="EMBL/GenBank/DDBJ databases">
        <authorList>
            <person name="Kallberg Y."/>
            <person name="Tangrot J."/>
            <person name="Rosling A."/>
        </authorList>
    </citation>
    <scope>NUCLEOTIDE SEQUENCE</scope>
    <source>
        <strain evidence="1">MA461A</strain>
    </source>
</reference>
<dbReference type="Proteomes" id="UP000789920">
    <property type="component" value="Unassembled WGS sequence"/>
</dbReference>